<dbReference type="SUPFAM" id="SSF57701">
    <property type="entry name" value="Zn2/Cys6 DNA-binding domain"/>
    <property type="match status" value="1"/>
</dbReference>
<evidence type="ECO:0000313" key="3">
    <source>
        <dbReference type="EMBL" id="EUC39797.1"/>
    </source>
</evidence>
<name>W6YKS3_COCMI</name>
<dbReference type="InterPro" id="IPR036864">
    <property type="entry name" value="Zn2-C6_fun-type_DNA-bd_sf"/>
</dbReference>
<dbReference type="KEGG" id="bor:COCMIDRAFT_110551"/>
<organism evidence="3 4">
    <name type="scientific">Bipolaris oryzae ATCC 44560</name>
    <dbReference type="NCBI Taxonomy" id="930090"/>
    <lineage>
        <taxon>Eukaryota</taxon>
        <taxon>Fungi</taxon>
        <taxon>Dikarya</taxon>
        <taxon>Ascomycota</taxon>
        <taxon>Pezizomycotina</taxon>
        <taxon>Dothideomycetes</taxon>
        <taxon>Pleosporomycetidae</taxon>
        <taxon>Pleosporales</taxon>
        <taxon>Pleosporineae</taxon>
        <taxon>Pleosporaceae</taxon>
        <taxon>Bipolaris</taxon>
    </lineage>
</organism>
<keyword evidence="1" id="KW-0539">Nucleus</keyword>
<evidence type="ECO:0000256" key="1">
    <source>
        <dbReference type="ARBA" id="ARBA00023242"/>
    </source>
</evidence>
<dbReference type="Proteomes" id="UP000054032">
    <property type="component" value="Unassembled WGS sequence"/>
</dbReference>
<dbReference type="EMBL" id="KI964250">
    <property type="protein sequence ID" value="EUC39797.1"/>
    <property type="molecule type" value="Genomic_DNA"/>
</dbReference>
<dbReference type="HOGENOM" id="CLU_2704455_0_0_1"/>
<dbReference type="Pfam" id="PF00172">
    <property type="entry name" value="Zn_clus"/>
    <property type="match status" value="1"/>
</dbReference>
<dbReference type="InterPro" id="IPR001138">
    <property type="entry name" value="Zn2Cys6_DnaBD"/>
</dbReference>
<dbReference type="GeneID" id="19119620"/>
<accession>W6YKS3</accession>
<evidence type="ECO:0000259" key="2">
    <source>
        <dbReference type="PROSITE" id="PS50048"/>
    </source>
</evidence>
<dbReference type="Gene3D" id="4.10.240.10">
    <property type="entry name" value="Zn(2)-C6 fungal-type DNA-binding domain"/>
    <property type="match status" value="1"/>
</dbReference>
<dbReference type="AlphaFoldDB" id="W6YKS3"/>
<dbReference type="GO" id="GO:0008270">
    <property type="term" value="F:zinc ion binding"/>
    <property type="evidence" value="ECO:0007669"/>
    <property type="project" value="InterPro"/>
</dbReference>
<dbReference type="SMART" id="SM00066">
    <property type="entry name" value="GAL4"/>
    <property type="match status" value="1"/>
</dbReference>
<gene>
    <name evidence="3" type="ORF">COCMIDRAFT_110551</name>
</gene>
<dbReference type="OrthoDB" id="4064873at2759"/>
<feature type="domain" description="Zn(2)-C6 fungal-type" evidence="2">
    <location>
        <begin position="32"/>
        <end position="62"/>
    </location>
</feature>
<evidence type="ECO:0000313" key="4">
    <source>
        <dbReference type="Proteomes" id="UP000054032"/>
    </source>
</evidence>
<dbReference type="RefSeq" id="XP_007693689.1">
    <property type="nucleotide sequence ID" value="XM_007695499.1"/>
</dbReference>
<sequence>MLNRKRITNVSTLFFYLLPERDTSSDNDTKKACHQCQQRKRRCDGGKPCCNHCAKHSRDCVYTARRQRGPGKK</sequence>
<reference evidence="3 4" key="1">
    <citation type="journal article" date="2013" name="PLoS Genet.">
        <title>Comparative genome structure, secondary metabolite, and effector coding capacity across Cochliobolus pathogens.</title>
        <authorList>
            <person name="Condon B.J."/>
            <person name="Leng Y."/>
            <person name="Wu D."/>
            <person name="Bushley K.E."/>
            <person name="Ohm R.A."/>
            <person name="Otillar R."/>
            <person name="Martin J."/>
            <person name="Schackwitz W."/>
            <person name="Grimwood J."/>
            <person name="MohdZainudin N."/>
            <person name="Xue C."/>
            <person name="Wang R."/>
            <person name="Manning V.A."/>
            <person name="Dhillon B."/>
            <person name="Tu Z.J."/>
            <person name="Steffenson B.J."/>
            <person name="Salamov A."/>
            <person name="Sun H."/>
            <person name="Lowry S."/>
            <person name="LaButti K."/>
            <person name="Han J."/>
            <person name="Copeland A."/>
            <person name="Lindquist E."/>
            <person name="Barry K."/>
            <person name="Schmutz J."/>
            <person name="Baker S.E."/>
            <person name="Ciuffetti L.M."/>
            <person name="Grigoriev I.V."/>
            <person name="Zhong S."/>
            <person name="Turgeon B.G."/>
        </authorList>
    </citation>
    <scope>NUCLEOTIDE SEQUENCE [LARGE SCALE GENOMIC DNA]</scope>
    <source>
        <strain evidence="3 4">ATCC 44560</strain>
    </source>
</reference>
<dbReference type="CDD" id="cd00067">
    <property type="entry name" value="GAL4"/>
    <property type="match status" value="1"/>
</dbReference>
<proteinExistence type="predicted"/>
<protein>
    <recommendedName>
        <fullName evidence="2">Zn(2)-C6 fungal-type domain-containing protein</fullName>
    </recommendedName>
</protein>
<dbReference type="GO" id="GO:0000981">
    <property type="term" value="F:DNA-binding transcription factor activity, RNA polymerase II-specific"/>
    <property type="evidence" value="ECO:0007669"/>
    <property type="project" value="InterPro"/>
</dbReference>
<dbReference type="PROSITE" id="PS50048">
    <property type="entry name" value="ZN2_CY6_FUNGAL_2"/>
    <property type="match status" value="1"/>
</dbReference>
<keyword evidence="4" id="KW-1185">Reference proteome</keyword>